<dbReference type="AlphaFoldDB" id="A0A833VPJ3"/>
<proteinExistence type="predicted"/>
<evidence type="ECO:0000313" key="2">
    <source>
        <dbReference type="Proteomes" id="UP000623129"/>
    </source>
</evidence>
<accession>A0A833VPJ3</accession>
<evidence type="ECO:0008006" key="3">
    <source>
        <dbReference type="Google" id="ProtNLM"/>
    </source>
</evidence>
<organism evidence="1 2">
    <name type="scientific">Carex littledalei</name>
    <dbReference type="NCBI Taxonomy" id="544730"/>
    <lineage>
        <taxon>Eukaryota</taxon>
        <taxon>Viridiplantae</taxon>
        <taxon>Streptophyta</taxon>
        <taxon>Embryophyta</taxon>
        <taxon>Tracheophyta</taxon>
        <taxon>Spermatophyta</taxon>
        <taxon>Magnoliopsida</taxon>
        <taxon>Liliopsida</taxon>
        <taxon>Poales</taxon>
        <taxon>Cyperaceae</taxon>
        <taxon>Cyperoideae</taxon>
        <taxon>Cariceae</taxon>
        <taxon>Carex</taxon>
        <taxon>Carex subgen. Euthyceras</taxon>
    </lineage>
</organism>
<protein>
    <recommendedName>
        <fullName evidence="3">Ubiquinol-cytochrome c reductase complex 6.7 kDa protein</fullName>
    </recommendedName>
</protein>
<comment type="caution">
    <text evidence="1">The sequence shown here is derived from an EMBL/GenBank/DDBJ whole genome shotgun (WGS) entry which is preliminary data.</text>
</comment>
<dbReference type="Proteomes" id="UP000623129">
    <property type="component" value="Unassembled WGS sequence"/>
</dbReference>
<name>A0A833VPJ3_9POAL</name>
<gene>
    <name evidence="1" type="ORF">FCM35_KLT03742</name>
</gene>
<evidence type="ECO:0000313" key="1">
    <source>
        <dbReference type="EMBL" id="KAF3330388.1"/>
    </source>
</evidence>
<reference evidence="1" key="1">
    <citation type="submission" date="2020-01" db="EMBL/GenBank/DDBJ databases">
        <title>Genome sequence of Kobresia littledalei, the first chromosome-level genome in the family Cyperaceae.</title>
        <authorList>
            <person name="Qu G."/>
        </authorList>
    </citation>
    <scope>NUCLEOTIDE SEQUENCE</scope>
    <source>
        <strain evidence="1">C.B.Clarke</strain>
        <tissue evidence="1">Leaf</tissue>
    </source>
</reference>
<keyword evidence="2" id="KW-1185">Reference proteome</keyword>
<dbReference type="EMBL" id="SWLB01000013">
    <property type="protein sequence ID" value="KAF3330388.1"/>
    <property type="molecule type" value="Genomic_DNA"/>
</dbReference>
<sequence length="61" mass="6848">MPSVRPSAGLFKSLPLHRRPQTDDIFTAVGWGTAAAVTALWLVQPFDWLKEKLFKKPEPEA</sequence>